<dbReference type="AlphaFoldDB" id="G0W3L9"/>
<feature type="region of interest" description="Disordered" evidence="1">
    <location>
        <begin position="679"/>
        <end position="716"/>
    </location>
</feature>
<dbReference type="OMA" id="FVMERFF"/>
<evidence type="ECO:0000313" key="2">
    <source>
        <dbReference type="EMBL" id="CCD22407.1"/>
    </source>
</evidence>
<dbReference type="GO" id="GO:1990383">
    <property type="term" value="P:cellular response to biotin starvation"/>
    <property type="evidence" value="ECO:0007669"/>
    <property type="project" value="EnsemblFungi"/>
</dbReference>
<dbReference type="OrthoDB" id="4089008at2759"/>
<evidence type="ECO:0008006" key="4">
    <source>
        <dbReference type="Google" id="ProtNLM"/>
    </source>
</evidence>
<dbReference type="KEGG" id="ndi:NDAI_0A02490"/>
<accession>G0W3L9</accession>
<dbReference type="Pfam" id="PF04001">
    <property type="entry name" value="Vhr1"/>
    <property type="match status" value="1"/>
</dbReference>
<protein>
    <recommendedName>
        <fullName evidence="4">Transcription factor VHR1</fullName>
    </recommendedName>
</protein>
<dbReference type="GO" id="GO:0000977">
    <property type="term" value="F:RNA polymerase II transcription regulatory region sequence-specific DNA binding"/>
    <property type="evidence" value="ECO:0007669"/>
    <property type="project" value="EnsemblFungi"/>
</dbReference>
<feature type="region of interest" description="Disordered" evidence="1">
    <location>
        <begin position="84"/>
        <end position="116"/>
    </location>
</feature>
<dbReference type="HOGENOM" id="CLU_006698_0_0_1"/>
<dbReference type="STRING" id="1071378.G0W3L9"/>
<dbReference type="GO" id="GO:0005634">
    <property type="term" value="C:nucleus"/>
    <property type="evidence" value="ECO:0007669"/>
    <property type="project" value="EnsemblFungi"/>
</dbReference>
<dbReference type="eggNOG" id="ENOG502QVE1">
    <property type="taxonomic scope" value="Eukaryota"/>
</dbReference>
<sequence length="805" mass="89952">MTNKGGNTTTKQIREILNFNDELKWKQFSSRRLELIDKFNLSHFKASEQDYNIKQIATILRTEFGYPIKYSQEFEKLVTAAVQSVRRNRKRSRNRSSSTSSNSSGEPSSKFRNLSNKILGPNIGSPALPPVQTDSYQPIQPSNGLYIYHGPVQNNAPVLAPNSNFTQTPNLTGNNNTPFQTFPANHYNQSINPVQQPVFNNAQTTFIHQPGKIAPSYIQSPFRHQNMPQIHLPSTNNAAIRHDDRGKPIRSASIENLTNSNGNNNTLYLILTEIIHNTIPLAEQAKSCNYNPINIIPNISEFPNANAIPDQKTTNHDSNSIPFFLREKILIDIQRSRTCLKISQSLATNDNNINSSNFNLLTLGELAIKISTTFVIERFFEDLPLSSTEYITSKIVSLENLKDISKMLFGPATRYNLSQMETKILYLLLGGIVKDFGFDPTLYPLSEIIYHIIMTRYPLGSNVSKNTSPNSSNATTATTTATSNTSNAVVQTLNGFPPMNANMALQYVLIPPNNTQTPPSMNHQQFQHRNVIMSSLPMKPQLANQDVNKKVILKFKNQEQNFVFPLLSNSPPTIIEILENSKNLFKISNPNQTIGIFCNNIFITDDYKLSQLFNTFTHEHLILELRELRTLNQDVSHHNSIISNDNIKKQPTILPTKIMSPPSTQLPNIQSPRSLQATIPTVPSNHFTTRTDSSEPRKSTSLPPIKGQKNEVSNITNNQNVSTKLHGLKLMVSTPAKPIDDNEDFSPKTNPIALPLLQTINTCTHDGNNVGNNEEKQGTPSINSETSKDASEQNPAVASVSKVET</sequence>
<organism evidence="2 3">
    <name type="scientific">Naumovozyma dairenensis (strain ATCC 10597 / BCRC 20456 / CBS 421 / NBRC 0211 / NRRL Y-12639)</name>
    <name type="common">Saccharomyces dairenensis</name>
    <dbReference type="NCBI Taxonomy" id="1071378"/>
    <lineage>
        <taxon>Eukaryota</taxon>
        <taxon>Fungi</taxon>
        <taxon>Dikarya</taxon>
        <taxon>Ascomycota</taxon>
        <taxon>Saccharomycotina</taxon>
        <taxon>Saccharomycetes</taxon>
        <taxon>Saccharomycetales</taxon>
        <taxon>Saccharomycetaceae</taxon>
        <taxon>Naumovozyma</taxon>
    </lineage>
</organism>
<gene>
    <name evidence="2" type="primary">NDAI0A02490</name>
    <name evidence="2" type="ordered locus">NDAI_0A02490</name>
</gene>
<dbReference type="Proteomes" id="UP000000689">
    <property type="component" value="Chromosome 1"/>
</dbReference>
<proteinExistence type="predicted"/>
<dbReference type="GO" id="GO:0000981">
    <property type="term" value="F:DNA-binding transcription factor activity, RNA polymerase II-specific"/>
    <property type="evidence" value="ECO:0007669"/>
    <property type="project" value="EnsemblFungi"/>
</dbReference>
<feature type="compositionally biased region" description="Polar residues" evidence="1">
    <location>
        <begin position="679"/>
        <end position="691"/>
    </location>
</feature>
<evidence type="ECO:0000256" key="1">
    <source>
        <dbReference type="SAM" id="MobiDB-lite"/>
    </source>
</evidence>
<feature type="region of interest" description="Disordered" evidence="1">
    <location>
        <begin position="764"/>
        <end position="805"/>
    </location>
</feature>
<feature type="region of interest" description="Disordered" evidence="1">
    <location>
        <begin position="463"/>
        <end position="483"/>
    </location>
</feature>
<dbReference type="RefSeq" id="XP_003667650.1">
    <property type="nucleotide sequence ID" value="XM_003667602.1"/>
</dbReference>
<name>G0W3L9_NAUDC</name>
<feature type="compositionally biased region" description="Polar residues" evidence="1">
    <location>
        <begin position="764"/>
        <end position="785"/>
    </location>
</feature>
<dbReference type="EMBL" id="HE580267">
    <property type="protein sequence ID" value="CCD22407.1"/>
    <property type="molecule type" value="Genomic_DNA"/>
</dbReference>
<reference evidence="2 3" key="1">
    <citation type="journal article" date="2011" name="Proc. Natl. Acad. Sci. U.S.A.">
        <title>Evolutionary erosion of yeast sex chromosomes by mating-type switching accidents.</title>
        <authorList>
            <person name="Gordon J.L."/>
            <person name="Armisen D."/>
            <person name="Proux-Wera E."/>
            <person name="Oheigeartaigh S.S."/>
            <person name="Byrne K.P."/>
            <person name="Wolfe K.H."/>
        </authorList>
    </citation>
    <scope>NUCLEOTIDE SEQUENCE [LARGE SCALE GENOMIC DNA]</scope>
    <source>
        <strain evidence="3">ATCC 10597 / BCRC 20456 / CBS 421 / NBRC 0211 / NRRL Y-12639</strain>
    </source>
</reference>
<dbReference type="GeneID" id="11494068"/>
<keyword evidence="3" id="KW-1185">Reference proteome</keyword>
<dbReference type="GO" id="GO:0045944">
    <property type="term" value="P:positive regulation of transcription by RNA polymerase II"/>
    <property type="evidence" value="ECO:0007669"/>
    <property type="project" value="EnsemblFungi"/>
</dbReference>
<feature type="compositionally biased region" description="Low complexity" evidence="1">
    <location>
        <begin position="466"/>
        <end position="483"/>
    </location>
</feature>
<evidence type="ECO:0000313" key="3">
    <source>
        <dbReference type="Proteomes" id="UP000000689"/>
    </source>
</evidence>
<feature type="compositionally biased region" description="Low complexity" evidence="1">
    <location>
        <begin position="95"/>
        <end position="108"/>
    </location>
</feature>
<dbReference type="InterPro" id="IPR007147">
    <property type="entry name" value="TF_Vhr"/>
</dbReference>